<reference evidence="1 3" key="1">
    <citation type="submission" date="2018-05" db="EMBL/GenBank/DDBJ databases">
        <title>Klebsiella quasipneumonaiae provides a window into carbapenemase gene transfer, plasmid rearrangements and nosocomial acquisition from the hospital environment.</title>
        <authorList>
            <person name="Mathers A.J."/>
            <person name="Vegesana K."/>
            <person name="Stoesser N."/>
            <person name="Crook D."/>
            <person name="Vaughan A."/>
            <person name="Barry K."/>
            <person name="Parikh H."/>
            <person name="Sebra R."/>
            <person name="Kotay S."/>
            <person name="Walker A.S."/>
            <person name="Sheppard A.E."/>
        </authorList>
    </citation>
    <scope>NUCLEOTIDE SEQUENCE [LARGE SCALE GENOMIC DNA]</scope>
    <source>
        <strain evidence="1 3">CAV1761</strain>
    </source>
</reference>
<proteinExistence type="predicted"/>
<evidence type="ECO:0000313" key="3">
    <source>
        <dbReference type="Proteomes" id="UP000245399"/>
    </source>
</evidence>
<organism evidence="1 3">
    <name type="scientific">Serratia marcescens</name>
    <dbReference type="NCBI Taxonomy" id="615"/>
    <lineage>
        <taxon>Bacteria</taxon>
        <taxon>Pseudomonadati</taxon>
        <taxon>Pseudomonadota</taxon>
        <taxon>Gammaproteobacteria</taxon>
        <taxon>Enterobacterales</taxon>
        <taxon>Yersiniaceae</taxon>
        <taxon>Serratia</taxon>
    </lineage>
</organism>
<sequence length="198" mass="22487">MSNVIPFQKVKEVTEQPGEYYAEAIHDGVKVYQKYSDNRYHEQEVIPFADVLIRADDGEWDDNRSLALRLLAEWGGIPENHSPHNLVVLYRWLVADAYIADLVAINGREEFHGQNGGMVTNRKIERLAIANNIEGTGIERYGIEEGAKFIVKFYQQMLEISNGNIVGISAFGRDTLNELHEGFLQAYITEGLPNETHH</sequence>
<evidence type="ECO:0000313" key="1">
    <source>
        <dbReference type="EMBL" id="AWL69714.1"/>
    </source>
</evidence>
<dbReference type="EMBL" id="QJQB01000498">
    <property type="protein sequence ID" value="PYA59186.1"/>
    <property type="molecule type" value="Genomic_DNA"/>
</dbReference>
<evidence type="ECO:0000313" key="2">
    <source>
        <dbReference type="EMBL" id="PYA59186.1"/>
    </source>
</evidence>
<accession>A0AB33G462</accession>
<dbReference type="Proteomes" id="UP000245399">
    <property type="component" value="Chromosome"/>
</dbReference>
<protein>
    <submittedName>
        <fullName evidence="1">Uncharacterized protein</fullName>
    </submittedName>
</protein>
<dbReference type="Proteomes" id="UP000247823">
    <property type="component" value="Unassembled WGS sequence"/>
</dbReference>
<dbReference type="AlphaFoldDB" id="A0AB33G462"/>
<evidence type="ECO:0000313" key="4">
    <source>
        <dbReference type="Proteomes" id="UP000247823"/>
    </source>
</evidence>
<name>A0AB33G462_SERMA</name>
<dbReference type="GeneID" id="98190004"/>
<reference evidence="2" key="3">
    <citation type="submission" date="2018-06" db="EMBL/GenBank/DDBJ databases">
        <authorList>
            <person name="Martins R.C."/>
            <person name="Perdigao-Neto L.V."/>
            <person name="Costa S.F."/>
            <person name="Levin A.S.S."/>
        </authorList>
    </citation>
    <scope>NUCLEOTIDE SEQUENCE</scope>
    <source>
        <strain evidence="2">1283</strain>
    </source>
</reference>
<keyword evidence="4" id="KW-1185">Reference proteome</keyword>
<dbReference type="EMBL" id="CP029449">
    <property type="protein sequence ID" value="AWL69714.1"/>
    <property type="molecule type" value="Genomic_DNA"/>
</dbReference>
<dbReference type="RefSeq" id="WP_053056849.1">
    <property type="nucleotide sequence ID" value="NZ_CP011642.1"/>
</dbReference>
<gene>
    <name evidence="1" type="ORF">DKC05_19690</name>
    <name evidence="2" type="ORF">DMW51_21740</name>
</gene>
<reference evidence="2" key="2">
    <citation type="submission" date="2018-06" db="EMBL/GenBank/DDBJ databases">
        <title>Serratia marcescens genome sequencing and assembly.</title>
        <authorList>
            <person name="Martins R.C.R."/>
            <person name="Perdigao-Neto L.V."/>
            <person name="Costa S.F."/>
            <person name="Levin A.S.S."/>
        </authorList>
    </citation>
    <scope>NUCLEOTIDE SEQUENCE</scope>
    <source>
        <strain evidence="2">1283</strain>
    </source>
</reference>